<dbReference type="Gramene" id="OMERI12G02970.3">
    <property type="protein sequence ID" value="OMERI12G02970.3"/>
    <property type="gene ID" value="OMERI12G02970"/>
</dbReference>
<protein>
    <submittedName>
        <fullName evidence="2">Uncharacterized protein</fullName>
    </submittedName>
</protein>
<dbReference type="AlphaFoldDB" id="A0A0E0FA50"/>
<feature type="region of interest" description="Disordered" evidence="1">
    <location>
        <begin position="1"/>
        <end position="22"/>
    </location>
</feature>
<dbReference type="EnsemblPlants" id="OMERI12G02970.3">
    <property type="protein sequence ID" value="OMERI12G02970.3"/>
    <property type="gene ID" value="OMERI12G02970"/>
</dbReference>
<dbReference type="HOGENOM" id="CLU_2726448_0_0_1"/>
<name>A0A0E0FA50_9ORYZ</name>
<evidence type="ECO:0000313" key="2">
    <source>
        <dbReference type="EnsemblPlants" id="OMERI12G02970.3"/>
    </source>
</evidence>
<accession>A0A0E0FA50</accession>
<reference evidence="2" key="1">
    <citation type="submission" date="2015-04" db="UniProtKB">
        <authorList>
            <consortium name="EnsemblPlants"/>
        </authorList>
    </citation>
    <scope>IDENTIFICATION</scope>
</reference>
<dbReference type="Proteomes" id="UP000008021">
    <property type="component" value="Chromosome 12"/>
</dbReference>
<organism evidence="2">
    <name type="scientific">Oryza meridionalis</name>
    <dbReference type="NCBI Taxonomy" id="40149"/>
    <lineage>
        <taxon>Eukaryota</taxon>
        <taxon>Viridiplantae</taxon>
        <taxon>Streptophyta</taxon>
        <taxon>Embryophyta</taxon>
        <taxon>Tracheophyta</taxon>
        <taxon>Spermatophyta</taxon>
        <taxon>Magnoliopsida</taxon>
        <taxon>Liliopsida</taxon>
        <taxon>Poales</taxon>
        <taxon>Poaceae</taxon>
        <taxon>BOP clade</taxon>
        <taxon>Oryzoideae</taxon>
        <taxon>Oryzeae</taxon>
        <taxon>Oryzinae</taxon>
        <taxon>Oryza</taxon>
    </lineage>
</organism>
<sequence length="72" mass="8663">MGERGWPGRRLPSRPWGRATREPFVSNPQRAFKLTVSDRRITKRYHPHLEQAIIKRQTYDYLQKQNTARKQT</sequence>
<evidence type="ECO:0000256" key="1">
    <source>
        <dbReference type="SAM" id="MobiDB-lite"/>
    </source>
</evidence>
<evidence type="ECO:0000313" key="3">
    <source>
        <dbReference type="Proteomes" id="UP000008021"/>
    </source>
</evidence>
<reference evidence="2" key="2">
    <citation type="submission" date="2018-05" db="EMBL/GenBank/DDBJ databases">
        <title>OmerRS3 (Oryza meridionalis Reference Sequence Version 3).</title>
        <authorList>
            <person name="Zhang J."/>
            <person name="Kudrna D."/>
            <person name="Lee S."/>
            <person name="Talag J."/>
            <person name="Welchert J."/>
            <person name="Wing R.A."/>
        </authorList>
    </citation>
    <scope>NUCLEOTIDE SEQUENCE [LARGE SCALE GENOMIC DNA]</scope>
    <source>
        <strain evidence="2">cv. OR44</strain>
    </source>
</reference>
<proteinExistence type="predicted"/>
<keyword evidence="3" id="KW-1185">Reference proteome</keyword>